<reference evidence="1" key="1">
    <citation type="submission" date="2018-01" db="EMBL/GenBank/DDBJ databases">
        <title>An insight into the sialome of Amazonian anophelines.</title>
        <authorList>
            <person name="Ribeiro J.M."/>
            <person name="Scarpassa V."/>
            <person name="Calvo E."/>
        </authorList>
    </citation>
    <scope>NUCLEOTIDE SEQUENCE</scope>
</reference>
<accession>A0A2M4D4H7</accession>
<dbReference type="EMBL" id="GGFL01008304">
    <property type="protein sequence ID" value="MBW72482.1"/>
    <property type="molecule type" value="Transcribed_RNA"/>
</dbReference>
<organism evidence="1">
    <name type="scientific">Anopheles darlingi</name>
    <name type="common">Mosquito</name>
    <dbReference type="NCBI Taxonomy" id="43151"/>
    <lineage>
        <taxon>Eukaryota</taxon>
        <taxon>Metazoa</taxon>
        <taxon>Ecdysozoa</taxon>
        <taxon>Arthropoda</taxon>
        <taxon>Hexapoda</taxon>
        <taxon>Insecta</taxon>
        <taxon>Pterygota</taxon>
        <taxon>Neoptera</taxon>
        <taxon>Endopterygota</taxon>
        <taxon>Diptera</taxon>
        <taxon>Nematocera</taxon>
        <taxon>Culicoidea</taxon>
        <taxon>Culicidae</taxon>
        <taxon>Anophelinae</taxon>
        <taxon>Anopheles</taxon>
    </lineage>
</organism>
<protein>
    <submittedName>
        <fullName evidence="1">Putative secreted protein</fullName>
    </submittedName>
</protein>
<sequence>MYVLVLVCGLSVARVDYFFTLGRADNLIMNLQIEKKYRISNTLHVELLSQLVRNVTCGIGKEKKSRDTAWSAFRKNGLACILCWTIWATRRQAVAVRNVTTLSLAARFNFASLNPSRQKLPSFMVSFGSGAHA</sequence>
<proteinExistence type="predicted"/>
<evidence type="ECO:0000313" key="1">
    <source>
        <dbReference type="EMBL" id="MBW72482.1"/>
    </source>
</evidence>
<name>A0A2M4D4H7_ANODA</name>
<dbReference type="AlphaFoldDB" id="A0A2M4D4H7"/>